<dbReference type="AlphaFoldDB" id="A0AB74USH9"/>
<evidence type="ECO:0000256" key="1">
    <source>
        <dbReference type="SAM" id="SignalP"/>
    </source>
</evidence>
<proteinExistence type="predicted"/>
<evidence type="ECO:0000313" key="2">
    <source>
        <dbReference type="EMBL" id="XIA19237.1"/>
    </source>
</evidence>
<accession>A0AB74USH9</accession>
<dbReference type="RefSeq" id="WP_395119584.1">
    <property type="nucleotide sequence ID" value="NZ_CP170721.1"/>
</dbReference>
<feature type="chain" id="PRO_5044490462" description="Glycoside hydrolase family 5 domain-containing protein" evidence="1">
    <location>
        <begin position="31"/>
        <end position="371"/>
    </location>
</feature>
<protein>
    <recommendedName>
        <fullName evidence="3">Glycoside hydrolase family 5 domain-containing protein</fullName>
    </recommendedName>
</protein>
<sequence>MRAVHASPRATRALLGAVALLLFAARPVSAGCPKLLMFDGTNFHTQATDGQAAYWGDTVGVQGFFVNRVMASWQDDVGTRTDSKLWRQLGLFQSVYARHGVTDNFIKVALYKPIDWHDPDGLKQVVRNFSHAAALARHAGLKGIAIDLEPYEPTWVDSGELSATVQAEASAIAEAMRAAYPQMTLVVIKDALHQNYPRTPLDELVSKFGTDPGPSRHFWHGGYALAIPFLHGLLSANWAHVVIATEVTYDGSDMATPVRQTQRNYDVFMGAEQASRSGLSVAPGLWPLGHSYTDKSARDTSQAFAEHLRSAYSAAEDYVWIYGYGSAWQTDGPYGGAPVTADFPQYTAAIHAMRASCTASAADPLAQRQAH</sequence>
<gene>
    <name evidence="2" type="ORF">ACFYG5_03570</name>
</gene>
<keyword evidence="1" id="KW-0732">Signal</keyword>
<name>A0AB74USH9_9GAMM</name>
<dbReference type="EMBL" id="CP170721">
    <property type="protein sequence ID" value="XIA19237.1"/>
    <property type="molecule type" value="Genomic_DNA"/>
</dbReference>
<organism evidence="2">
    <name type="scientific">Rhodanobacter sp. FW102-FHT14D07</name>
    <dbReference type="NCBI Taxonomy" id="3351462"/>
    <lineage>
        <taxon>Bacteria</taxon>
        <taxon>Pseudomonadati</taxon>
        <taxon>Pseudomonadota</taxon>
        <taxon>Gammaproteobacteria</taxon>
        <taxon>Lysobacterales</taxon>
        <taxon>Rhodanobacteraceae</taxon>
        <taxon>Rhodanobacter</taxon>
    </lineage>
</organism>
<reference evidence="2" key="1">
    <citation type="submission" date="2024-10" db="EMBL/GenBank/DDBJ databases">
        <authorList>
            <person name="Lesea H.P."/>
            <person name="Kuehl J.V."/>
            <person name="Chandonia J.-M."/>
        </authorList>
    </citation>
    <scope>NUCLEOTIDE SEQUENCE</scope>
    <source>
        <strain evidence="2">FW102-FHT14D07</strain>
    </source>
</reference>
<feature type="signal peptide" evidence="1">
    <location>
        <begin position="1"/>
        <end position="30"/>
    </location>
</feature>
<evidence type="ECO:0008006" key="3">
    <source>
        <dbReference type="Google" id="ProtNLM"/>
    </source>
</evidence>